<dbReference type="EMBL" id="JAHUTJ010001201">
    <property type="protein sequence ID" value="MED6264485.1"/>
    <property type="molecule type" value="Genomic_DNA"/>
</dbReference>
<reference evidence="2 3" key="1">
    <citation type="submission" date="2021-06" db="EMBL/GenBank/DDBJ databases">
        <authorList>
            <person name="Palmer J.M."/>
        </authorList>
    </citation>
    <scope>NUCLEOTIDE SEQUENCE [LARGE SCALE GENOMIC DNA]</scope>
    <source>
        <strain evidence="2 3">CL_MEX2019</strain>
        <tissue evidence="2">Muscle</tissue>
    </source>
</reference>
<proteinExistence type="predicted"/>
<organism evidence="2 3">
    <name type="scientific">Characodon lateralis</name>
    <dbReference type="NCBI Taxonomy" id="208331"/>
    <lineage>
        <taxon>Eukaryota</taxon>
        <taxon>Metazoa</taxon>
        <taxon>Chordata</taxon>
        <taxon>Craniata</taxon>
        <taxon>Vertebrata</taxon>
        <taxon>Euteleostomi</taxon>
        <taxon>Actinopterygii</taxon>
        <taxon>Neopterygii</taxon>
        <taxon>Teleostei</taxon>
        <taxon>Neoteleostei</taxon>
        <taxon>Acanthomorphata</taxon>
        <taxon>Ovalentaria</taxon>
        <taxon>Atherinomorphae</taxon>
        <taxon>Cyprinodontiformes</taxon>
        <taxon>Goodeidae</taxon>
        <taxon>Characodon</taxon>
    </lineage>
</organism>
<gene>
    <name evidence="2" type="ORF">CHARACLAT_015450</name>
</gene>
<accession>A0ABU7CQK8</accession>
<keyword evidence="3" id="KW-1185">Reference proteome</keyword>
<comment type="caution">
    <text evidence="2">The sequence shown here is derived from an EMBL/GenBank/DDBJ whole genome shotgun (WGS) entry which is preliminary data.</text>
</comment>
<evidence type="ECO:0000256" key="1">
    <source>
        <dbReference type="SAM" id="MobiDB-lite"/>
    </source>
</evidence>
<name>A0ABU7CQK8_9TELE</name>
<evidence type="ECO:0000313" key="3">
    <source>
        <dbReference type="Proteomes" id="UP001352852"/>
    </source>
</evidence>
<dbReference type="Proteomes" id="UP001352852">
    <property type="component" value="Unassembled WGS sequence"/>
</dbReference>
<feature type="region of interest" description="Disordered" evidence="1">
    <location>
        <begin position="53"/>
        <end position="82"/>
    </location>
</feature>
<protein>
    <submittedName>
        <fullName evidence="2">Uncharacterized protein</fullName>
    </submittedName>
</protein>
<sequence>MRRWKETKINIMLKPEIQTSDSERETLGHYRLFPSEMSYMGHSGAGAYLQQAAGKVASPSQGNTETHRTNNACTHTFTPQGN</sequence>
<evidence type="ECO:0000313" key="2">
    <source>
        <dbReference type="EMBL" id="MED6264485.1"/>
    </source>
</evidence>
<feature type="compositionally biased region" description="Polar residues" evidence="1">
    <location>
        <begin position="58"/>
        <end position="82"/>
    </location>
</feature>